<feature type="region of interest" description="Disordered" evidence="2">
    <location>
        <begin position="275"/>
        <end position="304"/>
    </location>
</feature>
<dbReference type="InterPro" id="IPR036397">
    <property type="entry name" value="RNaseH_sf"/>
</dbReference>
<dbReference type="SMART" id="SM00482">
    <property type="entry name" value="POLAc"/>
    <property type="match status" value="1"/>
</dbReference>
<dbReference type="Pfam" id="PF18049">
    <property type="entry name" value="DNA_pol_P_Exo"/>
    <property type="match status" value="1"/>
</dbReference>
<dbReference type="InterPro" id="IPR043502">
    <property type="entry name" value="DNA/RNA_pol_sf"/>
</dbReference>
<protein>
    <submittedName>
        <fullName evidence="4">DNA polymerase nu</fullName>
    </submittedName>
</protein>
<dbReference type="FunFam" id="1.10.150.20:FF:000002">
    <property type="entry name" value="DNA polymerase I"/>
    <property type="match status" value="1"/>
</dbReference>
<evidence type="ECO:0000259" key="3">
    <source>
        <dbReference type="SMART" id="SM00482"/>
    </source>
</evidence>
<dbReference type="InterPro" id="IPR040940">
    <property type="entry name" value="DNA_pol_P_Exo"/>
</dbReference>
<dbReference type="GO" id="GO:0006302">
    <property type="term" value="P:double-strand break repair"/>
    <property type="evidence" value="ECO:0007669"/>
    <property type="project" value="TreeGrafter"/>
</dbReference>
<organism evidence="4 5">
    <name type="scientific">Mizuhopecten yessoensis</name>
    <name type="common">Japanese scallop</name>
    <name type="synonym">Patinopecten yessoensis</name>
    <dbReference type="NCBI Taxonomy" id="6573"/>
    <lineage>
        <taxon>Eukaryota</taxon>
        <taxon>Metazoa</taxon>
        <taxon>Spiralia</taxon>
        <taxon>Lophotrochozoa</taxon>
        <taxon>Mollusca</taxon>
        <taxon>Bivalvia</taxon>
        <taxon>Autobranchia</taxon>
        <taxon>Pteriomorphia</taxon>
        <taxon>Pectinida</taxon>
        <taxon>Pectinoidea</taxon>
        <taxon>Pectinidae</taxon>
        <taxon>Mizuhopecten</taxon>
    </lineage>
</organism>
<dbReference type="PANTHER" id="PTHR10133">
    <property type="entry name" value="DNA POLYMERASE I"/>
    <property type="match status" value="1"/>
</dbReference>
<keyword evidence="5" id="KW-1185">Reference proteome</keyword>
<dbReference type="OrthoDB" id="275278at2759"/>
<accession>A0A210R250</accession>
<dbReference type="Gene3D" id="1.10.150.20">
    <property type="entry name" value="5' to 3' exonuclease, C-terminal subdomain"/>
    <property type="match status" value="1"/>
</dbReference>
<dbReference type="InterPro" id="IPR001098">
    <property type="entry name" value="DNA-dir_DNA_pol_A_palm_dom"/>
</dbReference>
<dbReference type="SUPFAM" id="SSF56672">
    <property type="entry name" value="DNA/RNA polymerases"/>
    <property type="match status" value="1"/>
</dbReference>
<name>A0A210R250_MIZYE</name>
<feature type="domain" description="DNA-directed DNA polymerase family A palm" evidence="3">
    <location>
        <begin position="741"/>
        <end position="946"/>
    </location>
</feature>
<dbReference type="STRING" id="6573.A0A210R250"/>
<dbReference type="AlphaFoldDB" id="A0A210R250"/>
<proteinExistence type="predicted"/>
<dbReference type="EMBL" id="NEDP02000770">
    <property type="protein sequence ID" value="OWF55047.1"/>
    <property type="molecule type" value="Genomic_DNA"/>
</dbReference>
<dbReference type="Proteomes" id="UP000242188">
    <property type="component" value="Unassembled WGS sequence"/>
</dbReference>
<gene>
    <name evidence="4" type="ORF">KP79_PYT17029</name>
</gene>
<dbReference type="Gene3D" id="3.30.420.10">
    <property type="entry name" value="Ribonuclease H-like superfamily/Ribonuclease H"/>
    <property type="match status" value="1"/>
</dbReference>
<evidence type="ECO:0000313" key="5">
    <source>
        <dbReference type="Proteomes" id="UP000242188"/>
    </source>
</evidence>
<dbReference type="PANTHER" id="PTHR10133:SF27">
    <property type="entry name" value="DNA POLYMERASE NU"/>
    <property type="match status" value="1"/>
</dbReference>
<dbReference type="CDD" id="cd08638">
    <property type="entry name" value="DNA_pol_A_theta"/>
    <property type="match status" value="1"/>
</dbReference>
<dbReference type="Pfam" id="PF00476">
    <property type="entry name" value="DNA_pol_A"/>
    <property type="match status" value="1"/>
</dbReference>
<dbReference type="InterPro" id="IPR002298">
    <property type="entry name" value="DNA_polymerase_A"/>
</dbReference>
<dbReference type="PRINTS" id="PR00868">
    <property type="entry name" value="DNAPOLI"/>
</dbReference>
<keyword evidence="1" id="KW-0235">DNA replication</keyword>
<dbReference type="GO" id="GO:0003677">
    <property type="term" value="F:DNA binding"/>
    <property type="evidence" value="ECO:0007669"/>
    <property type="project" value="InterPro"/>
</dbReference>
<comment type="caution">
    <text evidence="4">The sequence shown here is derived from an EMBL/GenBank/DDBJ whole genome shotgun (WGS) entry which is preliminary data.</text>
</comment>
<dbReference type="GO" id="GO:0006261">
    <property type="term" value="P:DNA-templated DNA replication"/>
    <property type="evidence" value="ECO:0007669"/>
    <property type="project" value="InterPro"/>
</dbReference>
<sequence length="996" mass="111916">MSPVWRPVSAPPQLDRFCHLSDDAQLVMKGIYRQYNEQRKQQNTQEQPGTYYQQMYERRFGALPGVIFSSSQTRQTASILPGPSSSTLEPGDVYINSLSNQLERTVCGKSNAHSVRVNNSGPIPESSHSSTMLVSESSKNSALTDISMEQPDAALPNTNFEDTDTDILFQQDKGDSWRYEKTTFEGSPLLGNNEKCHSICSTNTLEKEAVYASDFKIPSDNMRGIASPGNSPNCTTDTRQSRQSMVTNTCTGPAQGKSSISARLKQHMIIRKDIQMKQDKREHHKRQSGVPINASEGSTTSCLDTDRKYSSAHFSTPYKKQKKIMDDQTSETHKVLAVSRQHTAREVTRLSDQDLRNVLQTLLSAQEVLITLVYKNGSTQLRDINAAQTKKKSTGIFRQKQWTSEVQSVAVCGCEGGNGPPHGAKVWLFPLPGQDHNKDSRDTHIRVFWKDLVSNQHRKICCDAKIFLIILMKEFNVHFIIDVAVFDPVVAAWLMDPDCENVTFHKSLSLVCLTWKEHVLSSAVDVLREDMCLLSELMKCLYQKLVARDLWVLYCCVEMKLLPLLAAMELRPLRVDSDTMLRFSDVLKQFVKFESSIPSNAGHPFLINSPAQLRQVLFEELKLDKKLPGGKRLAKTNIGHQISTSEAVLSQLVGTHCLPAIILEYRQVQKLKSTYVEGMMSCVREGYISTHWDQTSAATGRLSSYQPNIQAIPKTSTVISDYTNNYIVGKKSGDRVEIFPRDSFISHDGWSFLAADFQQIELRLLAHLADDPTLLKIFTESRSTDIFIELTSQWLSKPVSLVTTQEREQTKRVVYSVMYGAGKERLAEYLKMSTHDAKAIIDSFLVKFPAVSQFSRKCVEFCQRNGFTTTIFKRRRLIPNIKSPSPVLRAQAERQAVNFCVQGSAADLCKAAMIQVEHTLQSHAHLKARLVVQIHDELLLEVSDEDLNSIRSLVQSVMEDEVTLCGKMVTLKVPIKVSLSSGKTWGHLSPLDSGKL</sequence>
<reference evidence="4 5" key="1">
    <citation type="journal article" date="2017" name="Nat. Ecol. Evol.">
        <title>Scallop genome provides insights into evolution of bilaterian karyotype and development.</title>
        <authorList>
            <person name="Wang S."/>
            <person name="Zhang J."/>
            <person name="Jiao W."/>
            <person name="Li J."/>
            <person name="Xun X."/>
            <person name="Sun Y."/>
            <person name="Guo X."/>
            <person name="Huan P."/>
            <person name="Dong B."/>
            <person name="Zhang L."/>
            <person name="Hu X."/>
            <person name="Sun X."/>
            <person name="Wang J."/>
            <person name="Zhao C."/>
            <person name="Wang Y."/>
            <person name="Wang D."/>
            <person name="Huang X."/>
            <person name="Wang R."/>
            <person name="Lv J."/>
            <person name="Li Y."/>
            <person name="Zhang Z."/>
            <person name="Liu B."/>
            <person name="Lu W."/>
            <person name="Hui Y."/>
            <person name="Liang J."/>
            <person name="Zhou Z."/>
            <person name="Hou R."/>
            <person name="Li X."/>
            <person name="Liu Y."/>
            <person name="Li H."/>
            <person name="Ning X."/>
            <person name="Lin Y."/>
            <person name="Zhao L."/>
            <person name="Xing Q."/>
            <person name="Dou J."/>
            <person name="Li Y."/>
            <person name="Mao J."/>
            <person name="Guo H."/>
            <person name="Dou H."/>
            <person name="Li T."/>
            <person name="Mu C."/>
            <person name="Jiang W."/>
            <person name="Fu Q."/>
            <person name="Fu X."/>
            <person name="Miao Y."/>
            <person name="Liu J."/>
            <person name="Yu Q."/>
            <person name="Li R."/>
            <person name="Liao H."/>
            <person name="Li X."/>
            <person name="Kong Y."/>
            <person name="Jiang Z."/>
            <person name="Chourrout D."/>
            <person name="Li R."/>
            <person name="Bao Z."/>
        </authorList>
    </citation>
    <scope>NUCLEOTIDE SEQUENCE [LARGE SCALE GENOMIC DNA]</scope>
    <source>
        <strain evidence="4 5">PY_sf001</strain>
    </source>
</reference>
<evidence type="ECO:0000256" key="1">
    <source>
        <dbReference type="ARBA" id="ARBA00022705"/>
    </source>
</evidence>
<evidence type="ECO:0000256" key="2">
    <source>
        <dbReference type="SAM" id="MobiDB-lite"/>
    </source>
</evidence>
<dbReference type="Gene3D" id="1.20.1060.10">
    <property type="entry name" value="Taq DNA Polymerase, Chain T, domain 4"/>
    <property type="match status" value="1"/>
</dbReference>
<evidence type="ECO:0000313" key="4">
    <source>
        <dbReference type="EMBL" id="OWF55047.1"/>
    </source>
</evidence>
<dbReference type="GO" id="GO:0003887">
    <property type="term" value="F:DNA-directed DNA polymerase activity"/>
    <property type="evidence" value="ECO:0007669"/>
    <property type="project" value="InterPro"/>
</dbReference>
<dbReference type="Gene3D" id="3.30.70.370">
    <property type="match status" value="1"/>
</dbReference>